<dbReference type="PRINTS" id="PR00237">
    <property type="entry name" value="GPCRRHODOPSN"/>
</dbReference>
<gene>
    <name evidence="7" type="ORF">PoB_003659500</name>
</gene>
<dbReference type="Proteomes" id="UP000735302">
    <property type="component" value="Unassembled WGS sequence"/>
</dbReference>
<dbReference type="InterPro" id="IPR000276">
    <property type="entry name" value="GPCR_Rhodpsn"/>
</dbReference>
<dbReference type="InterPro" id="IPR017452">
    <property type="entry name" value="GPCR_Rhodpsn_7TM"/>
</dbReference>
<feature type="transmembrane region" description="Helical" evidence="5">
    <location>
        <begin position="208"/>
        <end position="232"/>
    </location>
</feature>
<organism evidence="7 8">
    <name type="scientific">Plakobranchus ocellatus</name>
    <dbReference type="NCBI Taxonomy" id="259542"/>
    <lineage>
        <taxon>Eukaryota</taxon>
        <taxon>Metazoa</taxon>
        <taxon>Spiralia</taxon>
        <taxon>Lophotrochozoa</taxon>
        <taxon>Mollusca</taxon>
        <taxon>Gastropoda</taxon>
        <taxon>Heterobranchia</taxon>
        <taxon>Euthyneura</taxon>
        <taxon>Panpulmonata</taxon>
        <taxon>Sacoglossa</taxon>
        <taxon>Placobranchoidea</taxon>
        <taxon>Plakobranchidae</taxon>
        <taxon>Plakobranchus</taxon>
    </lineage>
</organism>
<dbReference type="EMBL" id="BLXT01004146">
    <property type="protein sequence ID" value="GFO10090.1"/>
    <property type="molecule type" value="Genomic_DNA"/>
</dbReference>
<feature type="transmembrane region" description="Helical" evidence="5">
    <location>
        <begin position="155"/>
        <end position="174"/>
    </location>
</feature>
<proteinExistence type="predicted"/>
<sequence>MVNNTTLNALSQQDFSQWFARDIFFAVKPVIIGVILGIGVLGIIGNILTILVYVKMGFSETIHMSYITLAVSDIGNIVFVMWSTICTTPIIHLLFSQFRITTDPDMFASFTGAWPAQAFSKTTGLITAWISIERCLCVVFPIEVKLMITRSVTKFVLITLFLFGCAPVAFAFFGCTFEWRLDPLRNETRLFMFEGNLKTLNPLNQYAFTLYGVVYPVFSWITVTLCTAFLIAKLRKSARWRKKHLNVPANETPEGNQRSERSEIFLRTSHVTKMNIAIASVFILCSLINSIILLLSSFTDEFFFYGRLRYLFYLSALIAFLMSETNSSVNIIVFAVMGKRFRTTLKQIVLRK</sequence>
<evidence type="ECO:0000256" key="2">
    <source>
        <dbReference type="ARBA" id="ARBA00022692"/>
    </source>
</evidence>
<dbReference type="PANTHER" id="PTHR46641">
    <property type="entry name" value="FMRFAMIDE RECEPTOR-RELATED"/>
    <property type="match status" value="1"/>
</dbReference>
<protein>
    <submittedName>
        <fullName evidence="7">Chemosensory receptor a</fullName>
    </submittedName>
</protein>
<evidence type="ECO:0000259" key="6">
    <source>
        <dbReference type="PROSITE" id="PS50262"/>
    </source>
</evidence>
<accession>A0AAV4APA8</accession>
<evidence type="ECO:0000256" key="4">
    <source>
        <dbReference type="ARBA" id="ARBA00023136"/>
    </source>
</evidence>
<reference evidence="7 8" key="1">
    <citation type="journal article" date="2021" name="Elife">
        <title>Chloroplast acquisition without the gene transfer in kleptoplastic sea slugs, Plakobranchus ocellatus.</title>
        <authorList>
            <person name="Maeda T."/>
            <person name="Takahashi S."/>
            <person name="Yoshida T."/>
            <person name="Shimamura S."/>
            <person name="Takaki Y."/>
            <person name="Nagai Y."/>
            <person name="Toyoda A."/>
            <person name="Suzuki Y."/>
            <person name="Arimoto A."/>
            <person name="Ishii H."/>
            <person name="Satoh N."/>
            <person name="Nishiyama T."/>
            <person name="Hasebe M."/>
            <person name="Maruyama T."/>
            <person name="Minagawa J."/>
            <person name="Obokata J."/>
            <person name="Shigenobu S."/>
        </authorList>
    </citation>
    <scope>NUCLEOTIDE SEQUENCE [LARGE SCALE GENOMIC DNA]</scope>
</reference>
<keyword evidence="4 5" id="KW-0472">Membrane</keyword>
<dbReference type="GO" id="GO:0016020">
    <property type="term" value="C:membrane"/>
    <property type="evidence" value="ECO:0007669"/>
    <property type="project" value="UniProtKB-SubCell"/>
</dbReference>
<evidence type="ECO:0000313" key="7">
    <source>
        <dbReference type="EMBL" id="GFO10090.1"/>
    </source>
</evidence>
<feature type="transmembrane region" description="Helical" evidence="5">
    <location>
        <begin position="276"/>
        <end position="298"/>
    </location>
</feature>
<evidence type="ECO:0000256" key="1">
    <source>
        <dbReference type="ARBA" id="ARBA00004370"/>
    </source>
</evidence>
<dbReference type="SUPFAM" id="SSF81321">
    <property type="entry name" value="Family A G protein-coupled receptor-like"/>
    <property type="match status" value="1"/>
</dbReference>
<feature type="transmembrane region" description="Helical" evidence="5">
    <location>
        <begin position="30"/>
        <end position="54"/>
    </location>
</feature>
<dbReference type="PANTHER" id="PTHR46641:SF2">
    <property type="entry name" value="FMRFAMIDE RECEPTOR"/>
    <property type="match status" value="1"/>
</dbReference>
<dbReference type="PROSITE" id="PS50262">
    <property type="entry name" value="G_PROTEIN_RECEP_F1_2"/>
    <property type="match status" value="1"/>
</dbReference>
<comment type="caution">
    <text evidence="7">The sequence shown here is derived from an EMBL/GenBank/DDBJ whole genome shotgun (WGS) entry which is preliminary data.</text>
</comment>
<keyword evidence="8" id="KW-1185">Reference proteome</keyword>
<keyword evidence="7" id="KW-0675">Receptor</keyword>
<evidence type="ECO:0000256" key="3">
    <source>
        <dbReference type="ARBA" id="ARBA00022989"/>
    </source>
</evidence>
<feature type="transmembrane region" description="Helical" evidence="5">
    <location>
        <begin position="310"/>
        <end position="337"/>
    </location>
</feature>
<evidence type="ECO:0000313" key="8">
    <source>
        <dbReference type="Proteomes" id="UP000735302"/>
    </source>
</evidence>
<feature type="transmembrane region" description="Helical" evidence="5">
    <location>
        <begin position="74"/>
        <end position="95"/>
    </location>
</feature>
<dbReference type="GO" id="GO:0004930">
    <property type="term" value="F:G protein-coupled receptor activity"/>
    <property type="evidence" value="ECO:0007669"/>
    <property type="project" value="InterPro"/>
</dbReference>
<feature type="domain" description="G-protein coupled receptors family 1 profile" evidence="6">
    <location>
        <begin position="45"/>
        <end position="334"/>
    </location>
</feature>
<keyword evidence="3 5" id="KW-1133">Transmembrane helix</keyword>
<name>A0AAV4APA8_9GAST</name>
<evidence type="ECO:0000256" key="5">
    <source>
        <dbReference type="SAM" id="Phobius"/>
    </source>
</evidence>
<dbReference type="Gene3D" id="1.20.1070.10">
    <property type="entry name" value="Rhodopsin 7-helix transmembrane proteins"/>
    <property type="match status" value="1"/>
</dbReference>
<keyword evidence="2 5" id="KW-0812">Transmembrane</keyword>
<comment type="subcellular location">
    <subcellularLocation>
        <location evidence="1">Membrane</location>
    </subcellularLocation>
</comment>
<dbReference type="InterPro" id="IPR052954">
    <property type="entry name" value="GPCR-Ligand_Int"/>
</dbReference>
<dbReference type="AlphaFoldDB" id="A0AAV4APA8"/>